<dbReference type="PANTHER" id="PTHR36509:SF2">
    <property type="entry name" value="BLL3101 PROTEIN"/>
    <property type="match status" value="1"/>
</dbReference>
<dbReference type="Pfam" id="PF06742">
    <property type="entry name" value="DUF1214"/>
    <property type="match status" value="1"/>
</dbReference>
<accession>A0A7W6DAW9</accession>
<dbReference type="InterPro" id="IPR037050">
    <property type="entry name" value="DUF1254_sf"/>
</dbReference>
<reference evidence="3 4" key="1">
    <citation type="submission" date="2020-08" db="EMBL/GenBank/DDBJ databases">
        <title>Genomic Encyclopedia of Type Strains, Phase IV (KMG-IV): sequencing the most valuable type-strain genomes for metagenomic binning, comparative biology and taxonomic classification.</title>
        <authorList>
            <person name="Goeker M."/>
        </authorList>
    </citation>
    <scope>NUCLEOTIDE SEQUENCE [LARGE SCALE GENOMIC DNA]</scope>
    <source>
        <strain evidence="3 4">DSM 100211</strain>
    </source>
</reference>
<dbReference type="Gene3D" id="2.60.120.600">
    <property type="entry name" value="Domain of unknown function DUF1214, C-terminal domain"/>
    <property type="match status" value="1"/>
</dbReference>
<evidence type="ECO:0000259" key="1">
    <source>
        <dbReference type="Pfam" id="PF06742"/>
    </source>
</evidence>
<dbReference type="InterPro" id="IPR037049">
    <property type="entry name" value="DUF1214_C_sf"/>
</dbReference>
<gene>
    <name evidence="3" type="ORF">GGQ64_005070</name>
</gene>
<evidence type="ECO:0000259" key="2">
    <source>
        <dbReference type="Pfam" id="PF06863"/>
    </source>
</evidence>
<dbReference type="RefSeq" id="WP_246422917.1">
    <property type="nucleotide sequence ID" value="NZ_JACIEE010000013.1"/>
</dbReference>
<sequence>MLQKIYRLAVFSAVVLGGHGIGMTGAGVAFAESTESKMPVTVDTFVRAETDRYLAANAKDIGGLGKFKHSREPVPIDKQTVIRMNRDTLYSFAVFDLASGPVTLSLPDAGQRYMSMMVVDQDHYLPIVAYGTKPVELTQKSVGTRYAFVAVRTLVDPNDPKDLDAVHRLQDAITVSQKETGKLDLPNWDEGDLTDIRNGLLTLAKHQTSYHGSFGARSQVDPIQHLIGTASGWGGIPEKDAMYPSFTPAENDGKTVYTLELPKTVPVEAFWSISVYNEEGFFEKNAYNAYSINDITAEKNANGSVRVQFGGCDGKIPNCLPIVEGWNYTVRLYRPEQSILSGEWKLPEAKPLN</sequence>
<dbReference type="EMBL" id="JACIEE010000013">
    <property type="protein sequence ID" value="MBB3979825.1"/>
    <property type="molecule type" value="Genomic_DNA"/>
</dbReference>
<protein>
    <recommendedName>
        <fullName evidence="5">DUF1254 domain-containing protein</fullName>
    </recommendedName>
</protein>
<dbReference type="InterPro" id="IPR010621">
    <property type="entry name" value="DUF1214"/>
</dbReference>
<dbReference type="Gene3D" id="2.60.40.1610">
    <property type="entry name" value="Domain of unknown function DUF1254"/>
    <property type="match status" value="1"/>
</dbReference>
<organism evidence="3 4">
    <name type="scientific">Mycoplana azooxidifex</name>
    <dbReference type="NCBI Taxonomy" id="1636188"/>
    <lineage>
        <taxon>Bacteria</taxon>
        <taxon>Pseudomonadati</taxon>
        <taxon>Pseudomonadota</taxon>
        <taxon>Alphaproteobacteria</taxon>
        <taxon>Hyphomicrobiales</taxon>
        <taxon>Rhizobiaceae</taxon>
        <taxon>Mycoplana</taxon>
    </lineage>
</organism>
<dbReference type="Pfam" id="PF06863">
    <property type="entry name" value="DUF1254"/>
    <property type="match status" value="1"/>
</dbReference>
<name>A0A7W6DAW9_9HYPH</name>
<evidence type="ECO:0008006" key="5">
    <source>
        <dbReference type="Google" id="ProtNLM"/>
    </source>
</evidence>
<dbReference type="AlphaFoldDB" id="A0A7W6DAW9"/>
<dbReference type="InterPro" id="IPR010679">
    <property type="entry name" value="DUF1254"/>
</dbReference>
<feature type="domain" description="DUF1254" evidence="2">
    <location>
        <begin position="66"/>
        <end position="121"/>
    </location>
</feature>
<keyword evidence="4" id="KW-1185">Reference proteome</keyword>
<feature type="domain" description="DUF1214" evidence="1">
    <location>
        <begin position="251"/>
        <end position="337"/>
    </location>
</feature>
<dbReference type="SUPFAM" id="SSF160935">
    <property type="entry name" value="VPA0735-like"/>
    <property type="match status" value="1"/>
</dbReference>
<proteinExistence type="predicted"/>
<dbReference type="PANTHER" id="PTHR36509">
    <property type="entry name" value="BLL3101 PROTEIN"/>
    <property type="match status" value="1"/>
</dbReference>
<dbReference type="Proteomes" id="UP000574761">
    <property type="component" value="Unassembled WGS sequence"/>
</dbReference>
<evidence type="ECO:0000313" key="3">
    <source>
        <dbReference type="EMBL" id="MBB3979825.1"/>
    </source>
</evidence>
<comment type="caution">
    <text evidence="3">The sequence shown here is derived from an EMBL/GenBank/DDBJ whole genome shotgun (WGS) entry which is preliminary data.</text>
</comment>
<evidence type="ECO:0000313" key="4">
    <source>
        <dbReference type="Proteomes" id="UP000574761"/>
    </source>
</evidence>